<feature type="region of interest" description="Disordered" evidence="1">
    <location>
        <begin position="40"/>
        <end position="65"/>
    </location>
</feature>
<organism evidence="3 4">
    <name type="scientific">Halobellus ruber</name>
    <dbReference type="NCBI Taxonomy" id="2761102"/>
    <lineage>
        <taxon>Archaea</taxon>
        <taxon>Methanobacteriati</taxon>
        <taxon>Methanobacteriota</taxon>
        <taxon>Stenosarchaea group</taxon>
        <taxon>Halobacteria</taxon>
        <taxon>Halobacteriales</taxon>
        <taxon>Haloferacaceae</taxon>
        <taxon>Halobellus</taxon>
    </lineage>
</organism>
<dbReference type="InterPro" id="IPR055684">
    <property type="entry name" value="DUF7260"/>
</dbReference>
<accession>A0A7J9SLM1</accession>
<dbReference type="EMBL" id="JACKXD010000004">
    <property type="protein sequence ID" value="MBB6646999.1"/>
    <property type="molecule type" value="Genomic_DNA"/>
</dbReference>
<keyword evidence="4" id="KW-1185">Reference proteome</keyword>
<reference evidence="3 4" key="1">
    <citation type="submission" date="2020-08" db="EMBL/GenBank/DDBJ databases">
        <authorList>
            <person name="Seo M.-J."/>
        </authorList>
    </citation>
    <scope>NUCLEOTIDE SEQUENCE [LARGE SCALE GENOMIC DNA]</scope>
    <source>
        <strain evidence="3 4">MBLA0160</strain>
    </source>
</reference>
<sequence>MSQTTYIDAAAERVEAERAAADAKRAGMKSFLDRVADLSADSSPAGTSGVAGTGGLARRTETSGAGGCESVRTVFAETVHPKALAENVDASAEPDVSESASLTATIRRELTESIAVAVAPASNVPFSPGLKRGILTEARRRRAELDVLCRALDRESESLQAAADTVASVSSWIAAADETPLTELGFDALRRRHESLATHRDRCDDAVADRQSALASTTAVGADAGLRHRDLVGSIYEGLAVDFPVVVTLARLDDACRECQRSVRAHLVRRA</sequence>
<name>A0A7J9SLM1_9EURY</name>
<dbReference type="RefSeq" id="WP_185193376.1">
    <property type="nucleotide sequence ID" value="NZ_JACKXD010000004.1"/>
</dbReference>
<evidence type="ECO:0000313" key="4">
    <source>
        <dbReference type="Proteomes" id="UP000546257"/>
    </source>
</evidence>
<comment type="caution">
    <text evidence="3">The sequence shown here is derived from an EMBL/GenBank/DDBJ whole genome shotgun (WGS) entry which is preliminary data.</text>
</comment>
<gene>
    <name evidence="3" type="ORF">H5V44_12005</name>
</gene>
<dbReference type="Proteomes" id="UP000546257">
    <property type="component" value="Unassembled WGS sequence"/>
</dbReference>
<dbReference type="AlphaFoldDB" id="A0A7J9SLM1"/>
<proteinExistence type="predicted"/>
<evidence type="ECO:0000259" key="2">
    <source>
        <dbReference type="Pfam" id="PF23921"/>
    </source>
</evidence>
<dbReference type="Pfam" id="PF23921">
    <property type="entry name" value="DUF7260"/>
    <property type="match status" value="1"/>
</dbReference>
<protein>
    <recommendedName>
        <fullName evidence="2">DUF7260 domain-containing protein</fullName>
    </recommendedName>
</protein>
<evidence type="ECO:0000256" key="1">
    <source>
        <dbReference type="SAM" id="MobiDB-lite"/>
    </source>
</evidence>
<evidence type="ECO:0000313" key="3">
    <source>
        <dbReference type="EMBL" id="MBB6646999.1"/>
    </source>
</evidence>
<feature type="domain" description="DUF7260" evidence="2">
    <location>
        <begin position="5"/>
        <end position="260"/>
    </location>
</feature>